<evidence type="ECO:0000313" key="3">
    <source>
        <dbReference type="EMBL" id="QCQ81884.1"/>
    </source>
</evidence>
<keyword evidence="2" id="KW-0812">Transmembrane</keyword>
<protein>
    <submittedName>
        <fullName evidence="3">Uncharacterized protein</fullName>
    </submittedName>
</protein>
<feature type="transmembrane region" description="Helical" evidence="2">
    <location>
        <begin position="127"/>
        <end position="145"/>
    </location>
</feature>
<name>A0A4P8PGR0_AMMMO</name>
<evidence type="ECO:0000256" key="2">
    <source>
        <dbReference type="SAM" id="Phobius"/>
    </source>
</evidence>
<feature type="region of interest" description="Disordered" evidence="1">
    <location>
        <begin position="211"/>
        <end position="244"/>
    </location>
</feature>
<feature type="compositionally biased region" description="Polar residues" evidence="1">
    <location>
        <begin position="212"/>
        <end position="226"/>
    </location>
</feature>
<accession>A0A4P8PGR0</accession>
<gene>
    <name evidence="3" type="primary">orf104</name>
</gene>
<geneLocation type="mitochondrion" evidence="3"/>
<feature type="transmembrane region" description="Helical" evidence="2">
    <location>
        <begin position="94"/>
        <end position="115"/>
    </location>
</feature>
<keyword evidence="2" id="KW-1133">Transmembrane helix</keyword>
<dbReference type="EMBL" id="MG011535">
    <property type="protein sequence ID" value="QCQ81884.1"/>
    <property type="molecule type" value="Genomic_DNA"/>
</dbReference>
<feature type="transmembrane region" description="Helical" evidence="2">
    <location>
        <begin position="67"/>
        <end position="88"/>
    </location>
</feature>
<proteinExistence type="predicted"/>
<keyword evidence="2" id="KW-0472">Membrane</keyword>
<dbReference type="AlphaFoldDB" id="A0A4P8PGR0"/>
<reference evidence="3" key="1">
    <citation type="journal article" date="2019" name="Plant Syst. Evol.">
        <title>Analyses of mitochondrial genomes of the genus Ammopiptanthus provide new insights into the evolution of legume plants.</title>
        <authorList>
            <person name="Feng L."/>
            <person name="Li N."/>
            <person name="Yang W."/>
            <person name="Li Y."/>
            <person name="Wang C.-M."/>
            <person name="Tong S.-W."/>
            <person name="He J.-X."/>
        </authorList>
    </citation>
    <scope>NUCLEOTIDE SEQUENCE</scope>
</reference>
<keyword evidence="3" id="KW-0496">Mitochondrion</keyword>
<evidence type="ECO:0000256" key="1">
    <source>
        <dbReference type="SAM" id="MobiDB-lite"/>
    </source>
</evidence>
<organism evidence="3">
    <name type="scientific">Ammopiptanthus mongolicus</name>
    <name type="common">Piptanthus mongolicus</name>
    <dbReference type="NCBI Taxonomy" id="126911"/>
    <lineage>
        <taxon>Eukaryota</taxon>
        <taxon>Viridiplantae</taxon>
        <taxon>Streptophyta</taxon>
        <taxon>Embryophyta</taxon>
        <taxon>Tracheophyta</taxon>
        <taxon>Spermatophyta</taxon>
        <taxon>Magnoliopsida</taxon>
        <taxon>eudicotyledons</taxon>
        <taxon>Gunneridae</taxon>
        <taxon>Pentapetalae</taxon>
        <taxon>rosids</taxon>
        <taxon>fabids</taxon>
        <taxon>Fabales</taxon>
        <taxon>Fabaceae</taxon>
        <taxon>Papilionoideae</taxon>
        <taxon>50 kb inversion clade</taxon>
        <taxon>genistoids sensu lato</taxon>
        <taxon>core genistoids</taxon>
        <taxon>Sophoreae</taxon>
        <taxon>Ammopiptanthus</taxon>
    </lineage>
</organism>
<sequence length="389" mass="44597">MSFLVGKPNRRFTTNKSFFLFFRARKEAELQESFLYMDNQKLIIIVKKISDMIKDYWEKKKNMSTHLLLSFVLPVFGSFVAGFFGRFLGSEGSAIMTTPSSLVLFSIFILGLIFLFRCVKQKKKSGFLLLFFYISILFFISLYGYSLRIYFISRLGLYLYDFLPFLIFSVSEGRVISYSGGSNPGGGSSHMGGSSRDSGWTDFDLAVLAEPSSETEMEGTSVNSSIPRGDEAGPSHQESVVQDRSLESSLRNRIVRLERDNSPFLLDKAKGEYWAHIKTELDQAPSQDEYNRLLDFENRDLQIREKKHDCLSLFQQVLAHHPALAEQAPYNPQEALMDFFNERRDQLDQQLPDLDVWERDVLELNWLNIVRQGLKDGGPAYVLNTIFTS</sequence>